<dbReference type="InterPro" id="IPR036291">
    <property type="entry name" value="NAD(P)-bd_dom_sf"/>
</dbReference>
<dbReference type="GO" id="GO:0050664">
    <property type="term" value="F:oxidoreductase activity, acting on NAD(P)H, oxygen as acceptor"/>
    <property type="evidence" value="ECO:0007669"/>
    <property type="project" value="TreeGrafter"/>
</dbReference>
<comment type="similarity">
    <text evidence="1">Belongs to the short-chain dehydrogenases/reductases (SDR) family.</text>
</comment>
<keyword evidence="4" id="KW-1185">Reference proteome</keyword>
<protein>
    <recommendedName>
        <fullName evidence="5">NAD(P)-binding protein</fullName>
    </recommendedName>
</protein>
<proteinExistence type="inferred from homology"/>
<dbReference type="AlphaFoldDB" id="A0A9P6R5K4"/>
<dbReference type="PRINTS" id="PR00081">
    <property type="entry name" value="GDHRDH"/>
</dbReference>
<dbReference type="GO" id="GO:0016616">
    <property type="term" value="F:oxidoreductase activity, acting on the CH-OH group of donors, NAD or NADP as acceptor"/>
    <property type="evidence" value="ECO:0007669"/>
    <property type="project" value="UniProtKB-ARBA"/>
</dbReference>
<dbReference type="OrthoDB" id="153074at2759"/>
<reference evidence="3" key="1">
    <citation type="journal article" date="2020" name="Fungal Divers.">
        <title>Resolving the Mortierellaceae phylogeny through synthesis of multi-gene phylogenetics and phylogenomics.</title>
        <authorList>
            <person name="Vandepol N."/>
            <person name="Liber J."/>
            <person name="Desiro A."/>
            <person name="Na H."/>
            <person name="Kennedy M."/>
            <person name="Barry K."/>
            <person name="Grigoriev I.V."/>
            <person name="Miller A.N."/>
            <person name="O'Donnell K."/>
            <person name="Stajich J.E."/>
            <person name="Bonito G."/>
        </authorList>
    </citation>
    <scope>NUCLEOTIDE SEQUENCE</scope>
    <source>
        <strain evidence="3">REB-010B</strain>
    </source>
</reference>
<dbReference type="Gene3D" id="3.40.50.720">
    <property type="entry name" value="NAD(P)-binding Rossmann-like Domain"/>
    <property type="match status" value="1"/>
</dbReference>
<dbReference type="InterPro" id="IPR002347">
    <property type="entry name" value="SDR_fam"/>
</dbReference>
<gene>
    <name evidence="3" type="ORF">BGZ99_000149</name>
</gene>
<evidence type="ECO:0000313" key="3">
    <source>
        <dbReference type="EMBL" id="KAG0310759.1"/>
    </source>
</evidence>
<sequence>MTSNGPTLIVTGVSRGIGRSIVLLAIQKLGANVIGVARSKEGLQKLSQHIEGDLNLKDRFKFVAGDLTDESTSQEAVALALKSWSGEINGLVLNAGTFDINLFACMTTVQHALPALRESKGRVIFLGSGSAFQARRGMGAYCSSKAALKMFTDMLTMEEPELTTISIRPGVVDTDMVGIVRKEGAEILPPDQYAMFSSERTEKSGPLLHPDEPGHVVASLAISASASLSGKHLVWNDEELKTHRK</sequence>
<evidence type="ECO:0000256" key="2">
    <source>
        <dbReference type="ARBA" id="ARBA00023002"/>
    </source>
</evidence>
<dbReference type="Proteomes" id="UP000738325">
    <property type="component" value="Unassembled WGS sequence"/>
</dbReference>
<evidence type="ECO:0000256" key="1">
    <source>
        <dbReference type="ARBA" id="ARBA00006484"/>
    </source>
</evidence>
<evidence type="ECO:0000313" key="4">
    <source>
        <dbReference type="Proteomes" id="UP000738325"/>
    </source>
</evidence>
<comment type="caution">
    <text evidence="3">The sequence shown here is derived from an EMBL/GenBank/DDBJ whole genome shotgun (WGS) entry which is preliminary data.</text>
</comment>
<dbReference type="SUPFAM" id="SSF51735">
    <property type="entry name" value="NAD(P)-binding Rossmann-fold domains"/>
    <property type="match status" value="1"/>
</dbReference>
<accession>A0A9P6R5K4</accession>
<dbReference type="EMBL" id="JAAAIP010001009">
    <property type="protein sequence ID" value="KAG0310759.1"/>
    <property type="molecule type" value="Genomic_DNA"/>
</dbReference>
<dbReference type="Pfam" id="PF00106">
    <property type="entry name" value="adh_short"/>
    <property type="match status" value="1"/>
</dbReference>
<dbReference type="PANTHER" id="PTHR43008">
    <property type="entry name" value="BENZIL REDUCTASE"/>
    <property type="match status" value="1"/>
</dbReference>
<keyword evidence="2" id="KW-0560">Oxidoreductase</keyword>
<name>A0A9P6R5K4_9FUNG</name>
<dbReference type="PANTHER" id="PTHR43008:SF8">
    <property type="entry name" value="BENZIL REDUCTASE ((S)-BENZOIN FORMING) IRC24"/>
    <property type="match status" value="1"/>
</dbReference>
<evidence type="ECO:0008006" key="5">
    <source>
        <dbReference type="Google" id="ProtNLM"/>
    </source>
</evidence>
<organism evidence="3 4">
    <name type="scientific">Dissophora globulifera</name>
    <dbReference type="NCBI Taxonomy" id="979702"/>
    <lineage>
        <taxon>Eukaryota</taxon>
        <taxon>Fungi</taxon>
        <taxon>Fungi incertae sedis</taxon>
        <taxon>Mucoromycota</taxon>
        <taxon>Mortierellomycotina</taxon>
        <taxon>Mortierellomycetes</taxon>
        <taxon>Mortierellales</taxon>
        <taxon>Mortierellaceae</taxon>
        <taxon>Dissophora</taxon>
    </lineage>
</organism>